<sequence>MKLGKCPYCEHEWTYKEKLLGYALKPRTRVRCPRCREYLEPSTLTIIYDYIAILGVALMVFLLIPIMKLPMGLSIILSAVLLAIYLGVFLPSTVRFKRYHYNIGD</sequence>
<organism evidence="2 3">
    <name type="scientific">Salinicoccus sesuvii</name>
    <dbReference type="NCBI Taxonomy" id="868281"/>
    <lineage>
        <taxon>Bacteria</taxon>
        <taxon>Bacillati</taxon>
        <taxon>Bacillota</taxon>
        <taxon>Bacilli</taxon>
        <taxon>Bacillales</taxon>
        <taxon>Staphylococcaceae</taxon>
        <taxon>Salinicoccus</taxon>
    </lineage>
</organism>
<reference evidence="3" key="1">
    <citation type="journal article" date="2019" name="Int. J. Syst. Evol. Microbiol.">
        <title>The Global Catalogue of Microorganisms (GCM) 10K type strain sequencing project: providing services to taxonomists for standard genome sequencing and annotation.</title>
        <authorList>
            <consortium name="The Broad Institute Genomics Platform"/>
            <consortium name="The Broad Institute Genome Sequencing Center for Infectious Disease"/>
            <person name="Wu L."/>
            <person name="Ma J."/>
        </authorList>
    </citation>
    <scope>NUCLEOTIDE SEQUENCE [LARGE SCALE GENOMIC DNA]</scope>
    <source>
        <strain evidence="3">CCM 7756</strain>
    </source>
</reference>
<feature type="transmembrane region" description="Helical" evidence="1">
    <location>
        <begin position="72"/>
        <end position="90"/>
    </location>
</feature>
<evidence type="ECO:0000313" key="2">
    <source>
        <dbReference type="EMBL" id="MFC3387953.1"/>
    </source>
</evidence>
<dbReference type="RefSeq" id="WP_380652677.1">
    <property type="nucleotide sequence ID" value="NZ_JBHRVQ010000001.1"/>
</dbReference>
<accession>A0ABV7N527</accession>
<evidence type="ECO:0000256" key="1">
    <source>
        <dbReference type="SAM" id="Phobius"/>
    </source>
</evidence>
<gene>
    <name evidence="2" type="ORF">ACFOEO_04975</name>
</gene>
<dbReference type="NCBIfam" id="TIGR04104">
    <property type="entry name" value="cxxc_20_cxxc"/>
    <property type="match status" value="1"/>
</dbReference>
<keyword evidence="1" id="KW-0812">Transmembrane</keyword>
<proteinExistence type="predicted"/>
<evidence type="ECO:0000313" key="3">
    <source>
        <dbReference type="Proteomes" id="UP001595637"/>
    </source>
</evidence>
<keyword evidence="3" id="KW-1185">Reference proteome</keyword>
<dbReference type="Proteomes" id="UP001595637">
    <property type="component" value="Unassembled WGS sequence"/>
</dbReference>
<comment type="caution">
    <text evidence="2">The sequence shown here is derived from an EMBL/GenBank/DDBJ whole genome shotgun (WGS) entry which is preliminary data.</text>
</comment>
<name>A0ABV7N527_9STAP</name>
<dbReference type="EMBL" id="JBHRVQ010000001">
    <property type="protein sequence ID" value="MFC3387953.1"/>
    <property type="molecule type" value="Genomic_DNA"/>
</dbReference>
<keyword evidence="1" id="KW-1133">Transmembrane helix</keyword>
<dbReference type="InterPro" id="IPR026369">
    <property type="entry name" value="CxxC_20_CxxC"/>
</dbReference>
<feature type="transmembrane region" description="Helical" evidence="1">
    <location>
        <begin position="46"/>
        <end position="66"/>
    </location>
</feature>
<keyword evidence="1" id="KW-0472">Membrane</keyword>
<protein>
    <submittedName>
        <fullName evidence="2">TIGR04104 family putative zinc finger protein</fullName>
    </submittedName>
</protein>